<evidence type="ECO:0000256" key="2">
    <source>
        <dbReference type="ARBA" id="ARBA00022670"/>
    </source>
</evidence>
<comment type="similarity">
    <text evidence="1">Belongs to the peptidase C40 family.</text>
</comment>
<keyword evidence="8" id="KW-1185">Reference proteome</keyword>
<dbReference type="SUPFAM" id="SSF54001">
    <property type="entry name" value="Cysteine proteinases"/>
    <property type="match status" value="1"/>
</dbReference>
<dbReference type="Pfam" id="PF00877">
    <property type="entry name" value="NLPC_P60"/>
    <property type="match status" value="1"/>
</dbReference>
<evidence type="ECO:0000313" key="8">
    <source>
        <dbReference type="Proteomes" id="UP001304650"/>
    </source>
</evidence>
<dbReference type="Gene3D" id="3.90.1720.10">
    <property type="entry name" value="endopeptidase domain like (from Nostoc punctiforme)"/>
    <property type="match status" value="1"/>
</dbReference>
<evidence type="ECO:0000256" key="5">
    <source>
        <dbReference type="SAM" id="SignalP"/>
    </source>
</evidence>
<evidence type="ECO:0000259" key="6">
    <source>
        <dbReference type="PROSITE" id="PS51935"/>
    </source>
</evidence>
<dbReference type="EMBL" id="CP130319">
    <property type="protein sequence ID" value="WNR46921.1"/>
    <property type="molecule type" value="Genomic_DNA"/>
</dbReference>
<evidence type="ECO:0000313" key="7">
    <source>
        <dbReference type="EMBL" id="WNR46921.1"/>
    </source>
</evidence>
<evidence type="ECO:0000256" key="3">
    <source>
        <dbReference type="ARBA" id="ARBA00022801"/>
    </source>
</evidence>
<dbReference type="GO" id="GO:0006508">
    <property type="term" value="P:proteolysis"/>
    <property type="evidence" value="ECO:0007669"/>
    <property type="project" value="UniProtKB-KW"/>
</dbReference>
<feature type="domain" description="NlpC/P60" evidence="6">
    <location>
        <begin position="221"/>
        <end position="345"/>
    </location>
</feature>
<dbReference type="Gene3D" id="2.30.30.40">
    <property type="entry name" value="SH3 Domains"/>
    <property type="match status" value="1"/>
</dbReference>
<keyword evidence="2" id="KW-0645">Protease</keyword>
<accession>A0AA96LTB6</accession>
<dbReference type="InterPro" id="IPR000064">
    <property type="entry name" value="NLP_P60_dom"/>
</dbReference>
<dbReference type="GO" id="GO:0008234">
    <property type="term" value="F:cysteine-type peptidase activity"/>
    <property type="evidence" value="ECO:0007669"/>
    <property type="project" value="UniProtKB-KW"/>
</dbReference>
<feature type="signal peptide" evidence="5">
    <location>
        <begin position="1"/>
        <end position="28"/>
    </location>
</feature>
<evidence type="ECO:0000256" key="4">
    <source>
        <dbReference type="ARBA" id="ARBA00022807"/>
    </source>
</evidence>
<proteinExistence type="inferred from homology"/>
<keyword evidence="3" id="KW-0378">Hydrolase</keyword>
<dbReference type="Pfam" id="PF07833">
    <property type="entry name" value="Cu_amine_oxidN1"/>
    <property type="match status" value="1"/>
</dbReference>
<dbReference type="InterPro" id="IPR036582">
    <property type="entry name" value="Mao_N_sf"/>
</dbReference>
<sequence length="345" mass="38675">MKKTKLALTSVTLAMTFTALLYTSPLHAESTPSPSVYLDGHELNFQSPPVIENGYSLVPMRALFEAEGATVTWEESTRTVTAMKDDTVFTYRIGENVAHKNQEVLELPLPGKIIDGSTMVPLRLISETLGNLVKWHEYSRSITISSVHTFETTIQYGVNLRDAPDKNTTTHILQMLPKSDKIHVIRDINANWLEVQTKDGIIGFISADPMYSDFKSSTEAEKQADALIAFGSKFLGIPYEFGAAVGQTYTFDCSSFVKYVFNEVFSIELPRSSYDQALKGKEVSINELRKGDLLFFRARGLDIGHVAMYAGNGQLLHTYSKELGVHFEAFDDSWKKRFVVAKRLF</sequence>
<dbReference type="SUPFAM" id="SSF55383">
    <property type="entry name" value="Copper amine oxidase, domain N"/>
    <property type="match status" value="1"/>
</dbReference>
<dbReference type="PANTHER" id="PTHR47053:SF1">
    <property type="entry name" value="MUREIN DD-ENDOPEPTIDASE MEPH-RELATED"/>
    <property type="match status" value="1"/>
</dbReference>
<dbReference type="PANTHER" id="PTHR47053">
    <property type="entry name" value="MUREIN DD-ENDOPEPTIDASE MEPH-RELATED"/>
    <property type="match status" value="1"/>
</dbReference>
<evidence type="ECO:0000256" key="1">
    <source>
        <dbReference type="ARBA" id="ARBA00007074"/>
    </source>
</evidence>
<feature type="chain" id="PRO_5041736754" evidence="5">
    <location>
        <begin position="29"/>
        <end position="345"/>
    </location>
</feature>
<dbReference type="AlphaFoldDB" id="A0AA96LTB6"/>
<organism evidence="7 8">
    <name type="scientific">Paenibacillus roseopurpureus</name>
    <dbReference type="NCBI Taxonomy" id="2918901"/>
    <lineage>
        <taxon>Bacteria</taxon>
        <taxon>Bacillati</taxon>
        <taxon>Bacillota</taxon>
        <taxon>Bacilli</taxon>
        <taxon>Bacillales</taxon>
        <taxon>Paenibacillaceae</taxon>
        <taxon>Paenibacillus</taxon>
    </lineage>
</organism>
<keyword evidence="5" id="KW-0732">Signal</keyword>
<gene>
    <name evidence="7" type="ORF">MJB10_12795</name>
</gene>
<dbReference type="InterPro" id="IPR038765">
    <property type="entry name" value="Papain-like_cys_pep_sf"/>
</dbReference>
<keyword evidence="4" id="KW-0788">Thiol protease</keyword>
<dbReference type="PROSITE" id="PS51935">
    <property type="entry name" value="NLPC_P60"/>
    <property type="match status" value="1"/>
</dbReference>
<reference evidence="7" key="1">
    <citation type="submission" date="2022-02" db="EMBL/GenBank/DDBJ databases">
        <title>Paenibacillus sp. MBLB1832 Whole Genome Shotgun Sequencing.</title>
        <authorList>
            <person name="Hwang C.Y."/>
            <person name="Cho E.-S."/>
            <person name="Seo M.-J."/>
        </authorList>
    </citation>
    <scope>NUCLEOTIDE SEQUENCE</scope>
    <source>
        <strain evidence="7">MBLB1832</strain>
    </source>
</reference>
<dbReference type="Gene3D" id="3.30.457.10">
    <property type="entry name" value="Copper amine oxidase-like, N-terminal domain"/>
    <property type="match status" value="1"/>
</dbReference>
<dbReference type="Proteomes" id="UP001304650">
    <property type="component" value="Chromosome"/>
</dbReference>
<dbReference type="InterPro" id="IPR051202">
    <property type="entry name" value="Peptidase_C40"/>
</dbReference>
<dbReference type="InterPro" id="IPR012854">
    <property type="entry name" value="Cu_amine_oxidase-like_N"/>
</dbReference>
<name>A0AA96LTB6_9BACL</name>
<dbReference type="KEGG" id="proo:MJB10_12795"/>
<dbReference type="RefSeq" id="WP_314805381.1">
    <property type="nucleotide sequence ID" value="NZ_CP130319.1"/>
</dbReference>
<protein>
    <submittedName>
        <fullName evidence="7">NlpC/P60 family protein</fullName>
    </submittedName>
</protein>